<sequence length="247" mass="26930">MPRNDLDEVIRAATAAIGDAADRFADAGVDDATLNDKGKVYEAWILLALGADLSELLQGRAAWYTGSYQPVRRGERIVFRGSPAKLRRKGGQAPGFLMLETPDGTAFELHNSLQFTGASQVDHELDICLLHKQDREAWVAGAASLPHLVGLELKCHTSAISLPLVRQAALTRIDLSASHGGHGHAFIYHGFVTFSSLSESGRTLAQYYQLDVFEGIGEELTNPASAFTRVASLAEAIFEWWKTHRAD</sequence>
<evidence type="ECO:0000313" key="1">
    <source>
        <dbReference type="EMBL" id="MFK2932414.1"/>
    </source>
</evidence>
<dbReference type="RefSeq" id="WP_404541996.1">
    <property type="nucleotide sequence ID" value="NZ_JADIKL010000012.1"/>
</dbReference>
<dbReference type="Proteomes" id="UP001620397">
    <property type="component" value="Unassembled WGS sequence"/>
</dbReference>
<accession>A0ABW8KP41</accession>
<proteinExistence type="predicted"/>
<protein>
    <submittedName>
        <fullName evidence="1">Uncharacterized protein</fullName>
    </submittedName>
</protein>
<comment type="caution">
    <text evidence="1">The sequence shown here is derived from an EMBL/GenBank/DDBJ whole genome shotgun (WGS) entry which is preliminary data.</text>
</comment>
<reference evidence="1 2" key="1">
    <citation type="submission" date="2020-10" db="EMBL/GenBank/DDBJ databases">
        <title>Phylogeny of dyella-like bacteria.</title>
        <authorList>
            <person name="Fu J."/>
        </authorList>
    </citation>
    <scope>NUCLEOTIDE SEQUENCE [LARGE SCALE GENOMIC DNA]</scope>
    <source>
        <strain evidence="1 2">DKC-1</strain>
    </source>
</reference>
<dbReference type="EMBL" id="JADIKL010000012">
    <property type="protein sequence ID" value="MFK2932414.1"/>
    <property type="molecule type" value="Genomic_DNA"/>
</dbReference>
<evidence type="ECO:0000313" key="2">
    <source>
        <dbReference type="Proteomes" id="UP001620397"/>
    </source>
</evidence>
<organism evidence="1 2">
    <name type="scientific">Dyella agri</name>
    <dbReference type="NCBI Taxonomy" id="1926869"/>
    <lineage>
        <taxon>Bacteria</taxon>
        <taxon>Pseudomonadati</taxon>
        <taxon>Pseudomonadota</taxon>
        <taxon>Gammaproteobacteria</taxon>
        <taxon>Lysobacterales</taxon>
        <taxon>Rhodanobacteraceae</taxon>
        <taxon>Dyella</taxon>
    </lineage>
</organism>
<name>A0ABW8KP41_9GAMM</name>
<gene>
    <name evidence="1" type="ORF">ISP14_16645</name>
</gene>
<keyword evidence="2" id="KW-1185">Reference proteome</keyword>